<sequence length="136" mass="14784">MTIRRLVWVVLLTLAVSFPAALAPAASAAPPPPHPQLSASITVQVPGVVWGHGGAGVANPRVFYGHGQVYPYPVGYGYRWHWRNLSNGKSGTIYDFPHRRTTIRTGPGQLLVSGEYYPQPNLYVSTPAVATFYVNP</sequence>
<evidence type="ECO:0000313" key="2">
    <source>
        <dbReference type="EMBL" id="NKY00604.1"/>
    </source>
</evidence>
<protein>
    <recommendedName>
        <fullName evidence="4">Secreted protein</fullName>
    </recommendedName>
</protein>
<feature type="chain" id="PRO_5038907128" description="Secreted protein" evidence="1">
    <location>
        <begin position="29"/>
        <end position="136"/>
    </location>
</feature>
<evidence type="ECO:0000313" key="3">
    <source>
        <dbReference type="Proteomes" id="UP000563898"/>
    </source>
</evidence>
<evidence type="ECO:0000256" key="1">
    <source>
        <dbReference type="SAM" id="SignalP"/>
    </source>
</evidence>
<comment type="caution">
    <text evidence="2">The sequence shown here is derived from an EMBL/GenBank/DDBJ whole genome shotgun (WGS) entry which is preliminary data.</text>
</comment>
<dbReference type="Proteomes" id="UP000563898">
    <property type="component" value="Unassembled WGS sequence"/>
</dbReference>
<feature type="signal peptide" evidence="1">
    <location>
        <begin position="1"/>
        <end position="28"/>
    </location>
</feature>
<accession>A0A846WG47</accession>
<reference evidence="2 3" key="1">
    <citation type="submission" date="2020-04" db="EMBL/GenBank/DDBJ databases">
        <title>MicrobeNet Type strains.</title>
        <authorList>
            <person name="Nicholson A.C."/>
        </authorList>
    </citation>
    <scope>NUCLEOTIDE SEQUENCE [LARGE SCALE GENOMIC DNA]</scope>
    <source>
        <strain evidence="2 3">ATCC BAA-14</strain>
    </source>
</reference>
<proteinExistence type="predicted"/>
<name>A0A846WG47_9ACTN</name>
<organism evidence="2 3">
    <name type="scientific">Gordonia polyisoprenivorans</name>
    <dbReference type="NCBI Taxonomy" id="84595"/>
    <lineage>
        <taxon>Bacteria</taxon>
        <taxon>Bacillati</taxon>
        <taxon>Actinomycetota</taxon>
        <taxon>Actinomycetes</taxon>
        <taxon>Mycobacteriales</taxon>
        <taxon>Gordoniaceae</taxon>
        <taxon>Gordonia</taxon>
    </lineage>
</organism>
<gene>
    <name evidence="2" type="ORF">HGA05_03360</name>
</gene>
<keyword evidence="1" id="KW-0732">Signal</keyword>
<dbReference type="EMBL" id="JAAXPC010000001">
    <property type="protein sequence ID" value="NKY00604.1"/>
    <property type="molecule type" value="Genomic_DNA"/>
</dbReference>
<dbReference type="AlphaFoldDB" id="A0A846WG47"/>
<evidence type="ECO:0008006" key="4">
    <source>
        <dbReference type="Google" id="ProtNLM"/>
    </source>
</evidence>